<keyword evidence="3" id="KW-0862">Zinc</keyword>
<dbReference type="Pfam" id="PF13639">
    <property type="entry name" value="zf-RING_2"/>
    <property type="match status" value="1"/>
</dbReference>
<evidence type="ECO:0000256" key="2">
    <source>
        <dbReference type="ARBA" id="ARBA00022771"/>
    </source>
</evidence>
<evidence type="ECO:0000313" key="8">
    <source>
        <dbReference type="Proteomes" id="UP001161247"/>
    </source>
</evidence>
<feature type="chain" id="PRO_5043359421" evidence="5">
    <location>
        <begin position="22"/>
        <end position="159"/>
    </location>
</feature>
<feature type="domain" description="RING-type" evidence="6">
    <location>
        <begin position="71"/>
        <end position="115"/>
    </location>
</feature>
<dbReference type="AlphaFoldDB" id="A0AAV1CL52"/>
<gene>
    <name evidence="7" type="ORF">OLC1_LOCUS7119</name>
</gene>
<evidence type="ECO:0000256" key="1">
    <source>
        <dbReference type="ARBA" id="ARBA00022723"/>
    </source>
</evidence>
<sequence>MFPKSHLSKFLKSLATLFALAWKFFSFSNIDPPAAAAEAAFSGEEIGEIRRVHINSSSCWKPSQKGEEKECSICLFKMEQGDEIRELKNCGHEFHRDCIDRWVTGHGQVTCPLCRSYLRRLPTLFPATQEIKLLVFKFCNNIGSTHRRHRPDSDSWWLR</sequence>
<feature type="signal peptide" evidence="5">
    <location>
        <begin position="1"/>
        <end position="21"/>
    </location>
</feature>
<dbReference type="GO" id="GO:0061630">
    <property type="term" value="F:ubiquitin protein ligase activity"/>
    <property type="evidence" value="ECO:0007669"/>
    <property type="project" value="TreeGrafter"/>
</dbReference>
<keyword evidence="5" id="KW-0732">Signal</keyword>
<dbReference type="Gene3D" id="3.30.40.10">
    <property type="entry name" value="Zinc/RING finger domain, C3HC4 (zinc finger)"/>
    <property type="match status" value="1"/>
</dbReference>
<keyword evidence="8" id="KW-1185">Reference proteome</keyword>
<dbReference type="InterPro" id="IPR001841">
    <property type="entry name" value="Znf_RING"/>
</dbReference>
<dbReference type="PROSITE" id="PS50089">
    <property type="entry name" value="ZF_RING_2"/>
    <property type="match status" value="1"/>
</dbReference>
<organism evidence="7 8">
    <name type="scientific">Oldenlandia corymbosa var. corymbosa</name>
    <dbReference type="NCBI Taxonomy" id="529605"/>
    <lineage>
        <taxon>Eukaryota</taxon>
        <taxon>Viridiplantae</taxon>
        <taxon>Streptophyta</taxon>
        <taxon>Embryophyta</taxon>
        <taxon>Tracheophyta</taxon>
        <taxon>Spermatophyta</taxon>
        <taxon>Magnoliopsida</taxon>
        <taxon>eudicotyledons</taxon>
        <taxon>Gunneridae</taxon>
        <taxon>Pentapetalae</taxon>
        <taxon>asterids</taxon>
        <taxon>lamiids</taxon>
        <taxon>Gentianales</taxon>
        <taxon>Rubiaceae</taxon>
        <taxon>Rubioideae</taxon>
        <taxon>Spermacoceae</taxon>
        <taxon>Hedyotis-Oldenlandia complex</taxon>
        <taxon>Oldenlandia</taxon>
    </lineage>
</organism>
<dbReference type="SUPFAM" id="SSF57850">
    <property type="entry name" value="RING/U-box"/>
    <property type="match status" value="1"/>
</dbReference>
<evidence type="ECO:0000313" key="7">
    <source>
        <dbReference type="EMBL" id="CAI9096341.1"/>
    </source>
</evidence>
<dbReference type="EMBL" id="OX459119">
    <property type="protein sequence ID" value="CAI9096341.1"/>
    <property type="molecule type" value="Genomic_DNA"/>
</dbReference>
<dbReference type="SMART" id="SM00184">
    <property type="entry name" value="RING"/>
    <property type="match status" value="1"/>
</dbReference>
<proteinExistence type="predicted"/>
<evidence type="ECO:0000256" key="3">
    <source>
        <dbReference type="ARBA" id="ARBA00022833"/>
    </source>
</evidence>
<keyword evidence="2 4" id="KW-0863">Zinc-finger</keyword>
<evidence type="ECO:0000256" key="4">
    <source>
        <dbReference type="PROSITE-ProRule" id="PRU00175"/>
    </source>
</evidence>
<dbReference type="GO" id="GO:0008270">
    <property type="term" value="F:zinc ion binding"/>
    <property type="evidence" value="ECO:0007669"/>
    <property type="project" value="UniProtKB-KW"/>
</dbReference>
<keyword evidence="1" id="KW-0479">Metal-binding</keyword>
<evidence type="ECO:0000256" key="5">
    <source>
        <dbReference type="SAM" id="SignalP"/>
    </source>
</evidence>
<protein>
    <submittedName>
        <fullName evidence="7">OLC1v1032453C1</fullName>
    </submittedName>
</protein>
<name>A0AAV1CL52_OLDCO</name>
<dbReference type="PANTHER" id="PTHR45969:SF81">
    <property type="entry name" value="OS08G0157400 PROTEIN"/>
    <property type="match status" value="1"/>
</dbReference>
<reference evidence="7" key="1">
    <citation type="submission" date="2023-03" db="EMBL/GenBank/DDBJ databases">
        <authorList>
            <person name="Julca I."/>
        </authorList>
    </citation>
    <scope>NUCLEOTIDE SEQUENCE</scope>
</reference>
<evidence type="ECO:0000259" key="6">
    <source>
        <dbReference type="PROSITE" id="PS50089"/>
    </source>
</evidence>
<dbReference type="PANTHER" id="PTHR45969">
    <property type="entry name" value="RING ZINC FINGER PROTEIN-RELATED"/>
    <property type="match status" value="1"/>
</dbReference>
<dbReference type="Proteomes" id="UP001161247">
    <property type="component" value="Chromosome 2"/>
</dbReference>
<dbReference type="InterPro" id="IPR013083">
    <property type="entry name" value="Znf_RING/FYVE/PHD"/>
</dbReference>
<accession>A0AAV1CL52</accession>
<dbReference type="GO" id="GO:0016567">
    <property type="term" value="P:protein ubiquitination"/>
    <property type="evidence" value="ECO:0007669"/>
    <property type="project" value="TreeGrafter"/>
</dbReference>